<proteinExistence type="predicted"/>
<gene>
    <name evidence="3" type="ORF">SAMN05661012_04227</name>
    <name evidence="4" type="ORF">SR876_10940</name>
</gene>
<keyword evidence="1" id="KW-0732">Signal</keyword>
<dbReference type="Pfam" id="PF08534">
    <property type="entry name" value="Redoxin"/>
    <property type="match status" value="1"/>
</dbReference>
<sequence>MRKSHYLALCLALIAMRMAELPLEIGAPIPKSDQALKDISGKEITLSKAKQANGLLVMFSGNDCPYIERNKVRTVEICRYALSNQIGVVLVNSNANTTLEAMKAYASSQQYTWYYVADPAAAIAEAFQATHTPECYLFNTGGTLVYKGAIDDSPGNADAVKTRHLNNAINDLLAKKAPKVSSSQVLGCNIKRF</sequence>
<dbReference type="SUPFAM" id="SSF52833">
    <property type="entry name" value="Thioredoxin-like"/>
    <property type="match status" value="1"/>
</dbReference>
<dbReference type="EMBL" id="CP140154">
    <property type="protein sequence ID" value="WQG92021.1"/>
    <property type="molecule type" value="Genomic_DNA"/>
</dbReference>
<reference evidence="4 6" key="2">
    <citation type="submission" date="2023-11" db="EMBL/GenBank/DDBJ databases">
        <title>MicrobeMod: A computational toolkit for identifying prokaryotic methylation and restriction-modification with nanopore sequencing.</title>
        <authorList>
            <person name="Crits-Christoph A."/>
            <person name="Kang S.C."/>
            <person name="Lee H."/>
            <person name="Ostrov N."/>
        </authorList>
    </citation>
    <scope>NUCLEOTIDE SEQUENCE [LARGE SCALE GENOMIC DNA]</scope>
    <source>
        <strain evidence="4 6">ATCC 23090</strain>
    </source>
</reference>
<dbReference type="InterPro" id="IPR013740">
    <property type="entry name" value="Redoxin"/>
</dbReference>
<dbReference type="AlphaFoldDB" id="A0A1K1RTT1"/>
<dbReference type="InterPro" id="IPR013766">
    <property type="entry name" value="Thioredoxin_domain"/>
</dbReference>
<dbReference type="PANTHER" id="PTHR43640:SF1">
    <property type="entry name" value="THIOREDOXIN-DEPENDENT PEROXIREDOXIN"/>
    <property type="match status" value="1"/>
</dbReference>
<dbReference type="STRING" id="1004.SAMN05661012_04227"/>
<dbReference type="PANTHER" id="PTHR43640">
    <property type="entry name" value="OS07G0260300 PROTEIN"/>
    <property type="match status" value="1"/>
</dbReference>
<dbReference type="Gene3D" id="3.40.30.10">
    <property type="entry name" value="Glutaredoxin"/>
    <property type="match status" value="1"/>
</dbReference>
<dbReference type="InterPro" id="IPR036249">
    <property type="entry name" value="Thioredoxin-like_sf"/>
</dbReference>
<dbReference type="Proteomes" id="UP001326715">
    <property type="component" value="Chromosome"/>
</dbReference>
<evidence type="ECO:0000259" key="2">
    <source>
        <dbReference type="PROSITE" id="PS51352"/>
    </source>
</evidence>
<dbReference type="Proteomes" id="UP000183788">
    <property type="component" value="Unassembled WGS sequence"/>
</dbReference>
<evidence type="ECO:0000256" key="1">
    <source>
        <dbReference type="SAM" id="SignalP"/>
    </source>
</evidence>
<evidence type="ECO:0000313" key="4">
    <source>
        <dbReference type="EMBL" id="WQG92021.1"/>
    </source>
</evidence>
<feature type="domain" description="Thioredoxin" evidence="2">
    <location>
        <begin position="23"/>
        <end position="174"/>
    </location>
</feature>
<keyword evidence="6" id="KW-1185">Reference proteome</keyword>
<dbReference type="PROSITE" id="PS51352">
    <property type="entry name" value="THIOREDOXIN_2"/>
    <property type="match status" value="1"/>
</dbReference>
<reference evidence="3 5" key="1">
    <citation type="submission" date="2016-11" db="EMBL/GenBank/DDBJ databases">
        <authorList>
            <person name="Jaros S."/>
            <person name="Januszkiewicz K."/>
            <person name="Wedrychowicz H."/>
        </authorList>
    </citation>
    <scope>NUCLEOTIDE SEQUENCE [LARGE SCALE GENOMIC DNA]</scope>
    <source>
        <strain evidence="3 5">DSM 784</strain>
    </source>
</reference>
<dbReference type="RefSeq" id="WP_245801811.1">
    <property type="nucleotide sequence ID" value="NZ_CBHWAX010000044.1"/>
</dbReference>
<dbReference type="InterPro" id="IPR047262">
    <property type="entry name" value="PRX-like1"/>
</dbReference>
<accession>A0A1K1RTT1</accession>
<feature type="chain" id="PRO_5013267288" evidence="1">
    <location>
        <begin position="20"/>
        <end position="193"/>
    </location>
</feature>
<dbReference type="GO" id="GO:0016491">
    <property type="term" value="F:oxidoreductase activity"/>
    <property type="evidence" value="ECO:0007669"/>
    <property type="project" value="InterPro"/>
</dbReference>
<protein>
    <submittedName>
        <fullName evidence="3">Peroxiredoxin</fullName>
    </submittedName>
    <submittedName>
        <fullName evidence="4">Redoxin family protein</fullName>
    </submittedName>
</protein>
<dbReference type="EMBL" id="FPIZ01000014">
    <property type="protein sequence ID" value="SFW75330.1"/>
    <property type="molecule type" value="Genomic_DNA"/>
</dbReference>
<organism evidence="3 5">
    <name type="scientific">Chitinophaga sancti</name>
    <dbReference type="NCBI Taxonomy" id="1004"/>
    <lineage>
        <taxon>Bacteria</taxon>
        <taxon>Pseudomonadati</taxon>
        <taxon>Bacteroidota</taxon>
        <taxon>Chitinophagia</taxon>
        <taxon>Chitinophagales</taxon>
        <taxon>Chitinophagaceae</taxon>
        <taxon>Chitinophaga</taxon>
    </lineage>
</organism>
<feature type="signal peptide" evidence="1">
    <location>
        <begin position="1"/>
        <end position="19"/>
    </location>
</feature>
<name>A0A1K1RTT1_9BACT</name>
<evidence type="ECO:0000313" key="3">
    <source>
        <dbReference type="EMBL" id="SFW75330.1"/>
    </source>
</evidence>
<evidence type="ECO:0000313" key="5">
    <source>
        <dbReference type="Proteomes" id="UP000183788"/>
    </source>
</evidence>
<evidence type="ECO:0000313" key="6">
    <source>
        <dbReference type="Proteomes" id="UP001326715"/>
    </source>
</evidence>